<dbReference type="Proteomes" id="UP000199397">
    <property type="component" value="Unassembled WGS sequence"/>
</dbReference>
<dbReference type="RefSeq" id="WP_093069707.1">
    <property type="nucleotide sequence ID" value="NZ_FNQP01000019.1"/>
</dbReference>
<dbReference type="EMBL" id="FNQP01000019">
    <property type="protein sequence ID" value="SEA93328.1"/>
    <property type="molecule type" value="Genomic_DNA"/>
</dbReference>
<reference evidence="1 2" key="1">
    <citation type="submission" date="2016-10" db="EMBL/GenBank/DDBJ databases">
        <authorList>
            <person name="de Groot N.N."/>
        </authorList>
    </citation>
    <scope>NUCLEOTIDE SEQUENCE [LARGE SCALE GENOMIC DNA]</scope>
    <source>
        <strain evidence="1 2">DSM 21228</strain>
    </source>
</reference>
<dbReference type="STRING" id="525918.SAMN05660964_02859"/>
<gene>
    <name evidence="1" type="ORF">SAMN05660964_02859</name>
</gene>
<accession>A0A1H4F968</accession>
<evidence type="ECO:0000313" key="1">
    <source>
        <dbReference type="EMBL" id="SEA93328.1"/>
    </source>
</evidence>
<keyword evidence="2" id="KW-1185">Reference proteome</keyword>
<evidence type="ECO:0000313" key="2">
    <source>
        <dbReference type="Proteomes" id="UP000199397"/>
    </source>
</evidence>
<sequence length="100" mass="11853">MEHDKSNIGLLHWLASQAREGNFDRTPALEWRKHRQETQRKQANIAMTELNNLANEIRQLQWLVKMGGETDQMTVEKIEQMKAYYWAKLKSLTVAQQENR</sequence>
<name>A0A1H4F968_9GAMM</name>
<protein>
    <submittedName>
        <fullName evidence="1">Uncharacterized protein</fullName>
    </submittedName>
</protein>
<dbReference type="AlphaFoldDB" id="A0A1H4F968"/>
<organism evidence="1 2">
    <name type="scientific">Thiothrix caldifontis</name>
    <dbReference type="NCBI Taxonomy" id="525918"/>
    <lineage>
        <taxon>Bacteria</taxon>
        <taxon>Pseudomonadati</taxon>
        <taxon>Pseudomonadota</taxon>
        <taxon>Gammaproteobacteria</taxon>
        <taxon>Thiotrichales</taxon>
        <taxon>Thiotrichaceae</taxon>
        <taxon>Thiothrix</taxon>
    </lineage>
</organism>
<proteinExistence type="predicted"/>